<organism evidence="1 2">
    <name type="scientific">Rattus norvegicus</name>
    <name type="common">Rat</name>
    <dbReference type="NCBI Taxonomy" id="10116"/>
    <lineage>
        <taxon>Eukaryota</taxon>
        <taxon>Metazoa</taxon>
        <taxon>Chordata</taxon>
        <taxon>Craniata</taxon>
        <taxon>Vertebrata</taxon>
        <taxon>Euteleostomi</taxon>
        <taxon>Mammalia</taxon>
        <taxon>Eutheria</taxon>
        <taxon>Euarchontoglires</taxon>
        <taxon>Glires</taxon>
        <taxon>Rodentia</taxon>
        <taxon>Myomorpha</taxon>
        <taxon>Muroidea</taxon>
        <taxon>Muridae</taxon>
        <taxon>Murinae</taxon>
        <taxon>Rattus</taxon>
    </lineage>
</organism>
<name>A6IWE6_RAT</name>
<evidence type="ECO:0000313" key="1">
    <source>
        <dbReference type="EMBL" id="EDM08926.1"/>
    </source>
</evidence>
<accession>A6IWE6</accession>
<protein>
    <submittedName>
        <fullName evidence="1">RCG43297</fullName>
    </submittedName>
</protein>
<reference evidence="1 2" key="1">
    <citation type="submission" date="2005-09" db="EMBL/GenBank/DDBJ databases">
        <authorList>
            <person name="Mural R.J."/>
            <person name="Li P.W."/>
            <person name="Adams M.D."/>
            <person name="Amanatides P.G."/>
            <person name="Baden-Tillson H."/>
            <person name="Barnstead M."/>
            <person name="Chin S.H."/>
            <person name="Dew I."/>
            <person name="Evans C.A."/>
            <person name="Ferriera S."/>
            <person name="Flanigan M."/>
            <person name="Fosler C."/>
            <person name="Glodek A."/>
            <person name="Gu Z."/>
            <person name="Holt R.A."/>
            <person name="Jennings D."/>
            <person name="Kraft C.L."/>
            <person name="Lu F."/>
            <person name="Nguyen T."/>
            <person name="Nusskern D.R."/>
            <person name="Pfannkoch C.M."/>
            <person name="Sitter C."/>
            <person name="Sutton G.G."/>
            <person name="Venter J.C."/>
            <person name="Wang Z."/>
            <person name="Woodage T."/>
            <person name="Zheng X.H."/>
            <person name="Zhong F."/>
        </authorList>
    </citation>
    <scope>NUCLEOTIDE SEQUENCE [LARGE SCALE GENOMIC DNA]</scope>
    <source>
        <strain>BN</strain>
        <strain evidence="2">Sprague-Dawley</strain>
    </source>
</reference>
<proteinExistence type="predicted"/>
<dbReference type="AlphaFoldDB" id="A6IWE6"/>
<gene>
    <name evidence="1" type="ORF">rCG_43297</name>
</gene>
<evidence type="ECO:0000313" key="2">
    <source>
        <dbReference type="Proteomes" id="UP000234681"/>
    </source>
</evidence>
<dbReference type="Proteomes" id="UP000234681">
    <property type="component" value="Chromosome 16"/>
</dbReference>
<dbReference type="EMBL" id="CH473970">
    <property type="protein sequence ID" value="EDM08926.1"/>
    <property type="molecule type" value="Genomic_DNA"/>
</dbReference>
<sequence length="58" mass="6476">MLSLARVCQCSELGQGEHTCPVAQCACLMWICAHESRCLRRPEALDFLDVELYMIGSS</sequence>